<dbReference type="SUPFAM" id="SSF54593">
    <property type="entry name" value="Glyoxalase/Bleomycin resistance protein/Dihydroxybiphenyl dioxygenase"/>
    <property type="match status" value="1"/>
</dbReference>
<feature type="domain" description="VOC" evidence="1">
    <location>
        <begin position="4"/>
        <end position="132"/>
    </location>
</feature>
<reference evidence="2 4" key="1">
    <citation type="submission" date="2015-10" db="EMBL/GenBank/DDBJ databases">
        <title>The cercosporin biosynthetic gene cluster was horizontally transferred to several fungal lineages and shown to be expanded in Cercospora beticola based on microsynteny with recipient genomes.</title>
        <authorList>
            <person name="De Jonge R."/>
            <person name="Ebert M.K."/>
            <person name="Suttle J.C."/>
            <person name="Jurick Ii W.M."/>
            <person name="Secor G.A."/>
            <person name="Thomma B.P."/>
            <person name="Van De Peer Y."/>
            <person name="Bolton M.D."/>
        </authorList>
    </citation>
    <scope>NUCLEOTIDE SEQUENCE [LARGE SCALE GENOMIC DNA]</scope>
    <source>
        <strain evidence="2 4">09-40</strain>
    </source>
</reference>
<proteinExistence type="predicted"/>
<dbReference type="InterPro" id="IPR029068">
    <property type="entry name" value="Glyas_Bleomycin-R_OHBP_Dase"/>
</dbReference>
<evidence type="ECO:0000313" key="2">
    <source>
        <dbReference type="EMBL" id="PIA94141.1"/>
    </source>
</evidence>
<gene>
    <name evidence="2" type="ORF">CB0940_08652</name>
    <name evidence="3" type="ORF">RHO25_009884</name>
</gene>
<dbReference type="EMBL" id="CP134189">
    <property type="protein sequence ID" value="WPB05233.1"/>
    <property type="molecule type" value="Genomic_DNA"/>
</dbReference>
<name>A0A2G5HNK6_CERBT</name>
<dbReference type="InterPro" id="IPR037523">
    <property type="entry name" value="VOC_core"/>
</dbReference>
<dbReference type="PROSITE" id="PS51819">
    <property type="entry name" value="VOC"/>
    <property type="match status" value="1"/>
</dbReference>
<dbReference type="InterPro" id="IPR004360">
    <property type="entry name" value="Glyas_Fos-R_dOase_dom"/>
</dbReference>
<accession>A0A2G5HNK6</accession>
<dbReference type="Proteomes" id="UP001302367">
    <property type="component" value="Chromosome 6"/>
</dbReference>
<dbReference type="EMBL" id="LKMD01000104">
    <property type="protein sequence ID" value="PIA94141.1"/>
    <property type="molecule type" value="Genomic_DNA"/>
</dbReference>
<organism evidence="2 4">
    <name type="scientific">Cercospora beticola</name>
    <name type="common">Sugarbeet leaf spot fungus</name>
    <dbReference type="NCBI Taxonomy" id="122368"/>
    <lineage>
        <taxon>Eukaryota</taxon>
        <taxon>Fungi</taxon>
        <taxon>Dikarya</taxon>
        <taxon>Ascomycota</taxon>
        <taxon>Pezizomycotina</taxon>
        <taxon>Dothideomycetes</taxon>
        <taxon>Dothideomycetidae</taxon>
        <taxon>Mycosphaerellales</taxon>
        <taxon>Mycosphaerellaceae</taxon>
        <taxon>Cercospora</taxon>
    </lineage>
</organism>
<evidence type="ECO:0000313" key="5">
    <source>
        <dbReference type="Proteomes" id="UP001302367"/>
    </source>
</evidence>
<dbReference type="OrthoDB" id="1077582at2759"/>
<reference evidence="3 5" key="2">
    <citation type="submission" date="2023-09" db="EMBL/GenBank/DDBJ databases">
        <title>Complete-Gapless Cercospora beticola genome.</title>
        <authorList>
            <person name="Wyatt N.A."/>
            <person name="Spanner R.E."/>
            <person name="Bolton M.D."/>
        </authorList>
    </citation>
    <scope>NUCLEOTIDE SEQUENCE [LARGE SCALE GENOMIC DNA]</scope>
    <source>
        <strain evidence="3">Cb09-40</strain>
    </source>
</reference>
<evidence type="ECO:0000313" key="3">
    <source>
        <dbReference type="EMBL" id="WPB05233.1"/>
    </source>
</evidence>
<evidence type="ECO:0000313" key="4">
    <source>
        <dbReference type="Proteomes" id="UP000230605"/>
    </source>
</evidence>
<keyword evidence="5" id="KW-1185">Reference proteome</keyword>
<sequence>MPPTFSKITPSLPVTSIPDSIEFYTTKLGFRISGRDRDDHTWLRLGGQDAEKASIPVNVYLRRRGFPSIPNDVEFGKVHIRVDGAEDELEKLYETFVANGVKVLEEVKVMPWGLKHFTVTDLDGNILNFDQAIAGWKPPARRD</sequence>
<dbReference type="AlphaFoldDB" id="A0A2G5HNK6"/>
<protein>
    <recommendedName>
        <fullName evidence="1">VOC domain-containing protein</fullName>
    </recommendedName>
</protein>
<evidence type="ECO:0000259" key="1">
    <source>
        <dbReference type="PROSITE" id="PS51819"/>
    </source>
</evidence>
<dbReference type="Proteomes" id="UP000230605">
    <property type="component" value="Chromosome 6"/>
</dbReference>
<dbReference type="Pfam" id="PF00903">
    <property type="entry name" value="Glyoxalase"/>
    <property type="match status" value="1"/>
</dbReference>
<dbReference type="Gene3D" id="3.10.180.10">
    <property type="entry name" value="2,3-Dihydroxybiphenyl 1,2-Dioxygenase, domain 1"/>
    <property type="match status" value="1"/>
</dbReference>